<evidence type="ECO:0000313" key="4">
    <source>
        <dbReference type="Proteomes" id="UP000075238"/>
    </source>
</evidence>
<dbReference type="RefSeq" id="WP_062801398.1">
    <property type="nucleotide sequence ID" value="NZ_CP014844.1"/>
</dbReference>
<dbReference type="KEGG" id="cnan:A2G96_17745"/>
<dbReference type="AlphaFoldDB" id="A0A142JMX1"/>
<keyword evidence="2" id="KW-0812">Transmembrane</keyword>
<keyword evidence="4" id="KW-1185">Reference proteome</keyword>
<feature type="transmembrane region" description="Helical" evidence="2">
    <location>
        <begin position="16"/>
        <end position="33"/>
    </location>
</feature>
<keyword evidence="2" id="KW-1133">Transmembrane helix</keyword>
<name>A0A142JMX1_9BURK</name>
<sequence length="112" mass="13060">MYEIYDDTWWWTAMKWIFWIALIFGIVTGIAKCHNSEWNQERIAAEAKAEAERRVPRVYSKSPDGCTVYQFHNGDRYQYFTRCPNASTTTSNTRTESCGKNCSRTVESPITN</sequence>
<evidence type="ECO:0000256" key="2">
    <source>
        <dbReference type="SAM" id="Phobius"/>
    </source>
</evidence>
<feature type="region of interest" description="Disordered" evidence="1">
    <location>
        <begin position="87"/>
        <end position="112"/>
    </location>
</feature>
<keyword evidence="2" id="KW-0472">Membrane</keyword>
<dbReference type="EMBL" id="CP014844">
    <property type="protein sequence ID" value="AMR79433.1"/>
    <property type="molecule type" value="Genomic_DNA"/>
</dbReference>
<organism evidence="3 4">
    <name type="scientific">Cupriavidus nantongensis</name>
    <dbReference type="NCBI Taxonomy" id="1796606"/>
    <lineage>
        <taxon>Bacteria</taxon>
        <taxon>Pseudomonadati</taxon>
        <taxon>Pseudomonadota</taxon>
        <taxon>Betaproteobacteria</taxon>
        <taxon>Burkholderiales</taxon>
        <taxon>Burkholderiaceae</taxon>
        <taxon>Cupriavidus</taxon>
    </lineage>
</organism>
<gene>
    <name evidence="3" type="ORF">A2G96_17745</name>
</gene>
<evidence type="ECO:0000256" key="1">
    <source>
        <dbReference type="SAM" id="MobiDB-lite"/>
    </source>
</evidence>
<dbReference type="Pfam" id="PF16225">
    <property type="entry name" value="DUF4884"/>
    <property type="match status" value="1"/>
</dbReference>
<accession>A0A142JMX1</accession>
<proteinExistence type="predicted"/>
<dbReference type="STRING" id="1796606.A2G96_17745"/>
<dbReference type="Proteomes" id="UP000075238">
    <property type="component" value="Chromosome 1"/>
</dbReference>
<evidence type="ECO:0000313" key="3">
    <source>
        <dbReference type="EMBL" id="AMR79433.1"/>
    </source>
</evidence>
<protein>
    <submittedName>
        <fullName evidence="3">Uncharacterized protein</fullName>
    </submittedName>
</protein>
<reference evidence="3 4" key="1">
    <citation type="submission" date="2016-03" db="EMBL/GenBank/DDBJ databases">
        <title>Complete genome sequence of a novel chlorpyrifos degrading bacterium, Cupriavidus nantongensis sp. X1.</title>
        <authorList>
            <person name="Fang L."/>
        </authorList>
    </citation>
    <scope>NUCLEOTIDE SEQUENCE [LARGE SCALE GENOMIC DNA]</scope>
    <source>
        <strain evidence="3 4">X1</strain>
    </source>
</reference>
<dbReference type="InterPro" id="IPR032618">
    <property type="entry name" value="DUF4884"/>
</dbReference>